<keyword evidence="3" id="KW-1185">Reference proteome</keyword>
<evidence type="ECO:0000313" key="2">
    <source>
        <dbReference type="EMBL" id="KAJ7194879.1"/>
    </source>
</evidence>
<reference evidence="2" key="1">
    <citation type="submission" date="2023-03" db="EMBL/GenBank/DDBJ databases">
        <title>Massive genome expansion in bonnet fungi (Mycena s.s.) driven by repeated elements and novel gene families across ecological guilds.</title>
        <authorList>
            <consortium name="Lawrence Berkeley National Laboratory"/>
            <person name="Harder C.B."/>
            <person name="Miyauchi S."/>
            <person name="Viragh M."/>
            <person name="Kuo A."/>
            <person name="Thoen E."/>
            <person name="Andreopoulos B."/>
            <person name="Lu D."/>
            <person name="Skrede I."/>
            <person name="Drula E."/>
            <person name="Henrissat B."/>
            <person name="Morin E."/>
            <person name="Kohler A."/>
            <person name="Barry K."/>
            <person name="LaButti K."/>
            <person name="Morin E."/>
            <person name="Salamov A."/>
            <person name="Lipzen A."/>
            <person name="Mereny Z."/>
            <person name="Hegedus B."/>
            <person name="Baldrian P."/>
            <person name="Stursova M."/>
            <person name="Weitz H."/>
            <person name="Taylor A."/>
            <person name="Grigoriev I.V."/>
            <person name="Nagy L.G."/>
            <person name="Martin F."/>
            <person name="Kauserud H."/>
        </authorList>
    </citation>
    <scope>NUCLEOTIDE SEQUENCE</scope>
    <source>
        <strain evidence="2">9144</strain>
    </source>
</reference>
<protein>
    <submittedName>
        <fullName evidence="2">Uncharacterized protein</fullName>
    </submittedName>
</protein>
<name>A0AAD6UW10_9AGAR</name>
<evidence type="ECO:0000313" key="3">
    <source>
        <dbReference type="Proteomes" id="UP001219525"/>
    </source>
</evidence>
<gene>
    <name evidence="2" type="ORF">GGX14DRAFT_700840</name>
</gene>
<evidence type="ECO:0000256" key="1">
    <source>
        <dbReference type="SAM" id="MobiDB-lite"/>
    </source>
</evidence>
<proteinExistence type="predicted"/>
<feature type="region of interest" description="Disordered" evidence="1">
    <location>
        <begin position="304"/>
        <end position="340"/>
    </location>
</feature>
<sequence length="576" mass="62402">MSEFGGADFPGEFVDRKYHFPPFPSVPADVHIIAFADFREYGTRIIGADGVERDGLGIRTIALPNRSKGTGKKKKKNKSSANRQSASKAEWWKDWEDAGEHVPYCNTALSISEKLNQAAFDFEKHYPINAHLHIQQLWSHLKHFIGVTAEPTALKDEDVMSDDDGDDNVDPAFVEAQNTTASATAMEGAWDLSNAVHPPENEPSFLVDPAQDLKIFLSSYIYDKGQTWDHRKLDAAPRLVRFFVRFLMRAAILGEGVATEALAVADLAARELPRIPSIANALPDAFGEACVNEWTRTVNVWKDVNDKGDEDAPPAKRAKLDHCDNRGADDSTEEKGDDATDIQDVNLLAATADGDSGWGGGWGANVGWGDTSADATDIADRGEGWGDATGGWGGADETETFASSLPTPPTLATVVGPAAADVLKRTLAPGVVERSARRILSIELPPSPSQAVNAGEHNLGNSLARVVLDPWPLWRGNDDPTSAPELLRPGATEHNMLHDPITLLVAPPAAEALCVGMGLHGRWVQLAQVRDAETALDSSVDTEQKEAEESGGNERELVGHWYVEELTVTLPSFWSI</sequence>
<feature type="compositionally biased region" description="Basic residues" evidence="1">
    <location>
        <begin position="69"/>
        <end position="78"/>
    </location>
</feature>
<organism evidence="2 3">
    <name type="scientific">Mycena pura</name>
    <dbReference type="NCBI Taxonomy" id="153505"/>
    <lineage>
        <taxon>Eukaryota</taxon>
        <taxon>Fungi</taxon>
        <taxon>Dikarya</taxon>
        <taxon>Basidiomycota</taxon>
        <taxon>Agaricomycotina</taxon>
        <taxon>Agaricomycetes</taxon>
        <taxon>Agaricomycetidae</taxon>
        <taxon>Agaricales</taxon>
        <taxon>Marasmiineae</taxon>
        <taxon>Mycenaceae</taxon>
        <taxon>Mycena</taxon>
    </lineage>
</organism>
<dbReference type="EMBL" id="JARJCW010000095">
    <property type="protein sequence ID" value="KAJ7194879.1"/>
    <property type="molecule type" value="Genomic_DNA"/>
</dbReference>
<accession>A0AAD6UW10</accession>
<dbReference type="Proteomes" id="UP001219525">
    <property type="component" value="Unassembled WGS sequence"/>
</dbReference>
<feature type="compositionally biased region" description="Low complexity" evidence="1">
    <location>
        <begin position="79"/>
        <end position="88"/>
    </location>
</feature>
<comment type="caution">
    <text evidence="2">The sequence shown here is derived from an EMBL/GenBank/DDBJ whole genome shotgun (WGS) entry which is preliminary data.</text>
</comment>
<feature type="region of interest" description="Disordered" evidence="1">
    <location>
        <begin position="63"/>
        <end position="89"/>
    </location>
</feature>
<dbReference type="AlphaFoldDB" id="A0AAD6UW10"/>
<feature type="compositionally biased region" description="Basic and acidic residues" evidence="1">
    <location>
        <begin position="318"/>
        <end position="338"/>
    </location>
</feature>